<dbReference type="InterPro" id="IPR027417">
    <property type="entry name" value="P-loop_NTPase"/>
</dbReference>
<dbReference type="CDD" id="cd00009">
    <property type="entry name" value="AAA"/>
    <property type="match status" value="1"/>
</dbReference>
<dbReference type="AlphaFoldDB" id="A0A8I1DEE2"/>
<keyword evidence="1" id="KW-0548">Nucleotidyltransferase</keyword>
<dbReference type="InterPro" id="IPR004622">
    <property type="entry name" value="DNA_pol_HolB"/>
</dbReference>
<dbReference type="GO" id="GO:0008408">
    <property type="term" value="F:3'-5' exonuclease activity"/>
    <property type="evidence" value="ECO:0007669"/>
    <property type="project" value="InterPro"/>
</dbReference>
<accession>A0A8I1DEE2</accession>
<protein>
    <submittedName>
        <fullName evidence="1">DNA polymerase III subunit delta</fullName>
        <ecNumber evidence="1">2.7.7.7</ecNumber>
    </submittedName>
</protein>
<keyword evidence="2" id="KW-1185">Reference proteome</keyword>
<dbReference type="Proteomes" id="UP000633619">
    <property type="component" value="Unassembled WGS sequence"/>
</dbReference>
<dbReference type="GO" id="GO:0003887">
    <property type="term" value="F:DNA-directed DNA polymerase activity"/>
    <property type="evidence" value="ECO:0007669"/>
    <property type="project" value="UniProtKB-EC"/>
</dbReference>
<dbReference type="RefSeq" id="WP_181732507.1">
    <property type="nucleotide sequence ID" value="NZ_JACEIR010000008.1"/>
</dbReference>
<dbReference type="Gene3D" id="3.40.50.300">
    <property type="entry name" value="P-loop containing nucleotide triphosphate hydrolases"/>
    <property type="match status" value="1"/>
</dbReference>
<evidence type="ECO:0000313" key="1">
    <source>
        <dbReference type="EMBL" id="MBH8594852.1"/>
    </source>
</evidence>
<gene>
    <name evidence="1" type="primary">holB</name>
    <name evidence="1" type="ORF">I8U20_05850</name>
</gene>
<comment type="caution">
    <text evidence="1">The sequence shown here is derived from an EMBL/GenBank/DDBJ whole genome shotgun (WGS) entry which is preliminary data.</text>
</comment>
<evidence type="ECO:0000313" key="2">
    <source>
        <dbReference type="Proteomes" id="UP000633619"/>
    </source>
</evidence>
<dbReference type="PANTHER" id="PTHR11669:SF8">
    <property type="entry name" value="DNA POLYMERASE III SUBUNIT DELTA"/>
    <property type="match status" value="1"/>
</dbReference>
<dbReference type="GO" id="GO:0006261">
    <property type="term" value="P:DNA-templated DNA replication"/>
    <property type="evidence" value="ECO:0007669"/>
    <property type="project" value="TreeGrafter"/>
</dbReference>
<dbReference type="InterPro" id="IPR050238">
    <property type="entry name" value="DNA_Rep/Repair_Clamp_Loader"/>
</dbReference>
<dbReference type="Pfam" id="PF13177">
    <property type="entry name" value="DNA_pol3_delta2"/>
    <property type="match status" value="1"/>
</dbReference>
<dbReference type="NCBIfam" id="TIGR00678">
    <property type="entry name" value="holB"/>
    <property type="match status" value="1"/>
</dbReference>
<organism evidence="1 2">
    <name type="scientific">Thermoactinomyces intermedius</name>
    <dbReference type="NCBI Taxonomy" id="2024"/>
    <lineage>
        <taxon>Bacteria</taxon>
        <taxon>Bacillati</taxon>
        <taxon>Bacillota</taxon>
        <taxon>Bacilli</taxon>
        <taxon>Bacillales</taxon>
        <taxon>Thermoactinomycetaceae</taxon>
        <taxon>Thermoactinomyces</taxon>
    </lineage>
</organism>
<dbReference type="PANTHER" id="PTHR11669">
    <property type="entry name" value="REPLICATION FACTOR C / DNA POLYMERASE III GAMMA-TAU SUBUNIT"/>
    <property type="match status" value="1"/>
</dbReference>
<dbReference type="EC" id="2.7.7.7" evidence="1"/>
<proteinExistence type="predicted"/>
<dbReference type="SUPFAM" id="SSF52540">
    <property type="entry name" value="P-loop containing nucleoside triphosphate hydrolases"/>
    <property type="match status" value="1"/>
</dbReference>
<keyword evidence="1" id="KW-0808">Transferase</keyword>
<reference evidence="1 2" key="1">
    <citation type="submission" date="2020-12" db="EMBL/GenBank/DDBJ databases">
        <title>WGS of Thermoactinomyces spp.</title>
        <authorList>
            <person name="Cheng K."/>
        </authorList>
    </citation>
    <scope>NUCLEOTIDE SEQUENCE [LARGE SCALE GENOMIC DNA]</scope>
    <source>
        <strain evidence="2">CICC 10671\DSM 43846</strain>
    </source>
</reference>
<name>A0A8I1DEE2_THEIN</name>
<dbReference type="EMBL" id="JAECVW010000002">
    <property type="protein sequence ID" value="MBH8594852.1"/>
    <property type="molecule type" value="Genomic_DNA"/>
</dbReference>
<sequence>MSFENSLQPHLAEVLKNAVQRNRLAHAYIFYGPKNTGKREMALELAKAANCERNEADACDRCPSCIQIAQGNHPEVMKILPEGNVIKIAQLRQLQSRFRYSAPEGVIRFAIIEEAEKMRDEAANSLLKFLEEPQSAMVVILITEHLSDVIPTIKSRCQLVRFSEIPPSAKKEQFLKKGIPEELAAVFAHLSGSLETDGEADAGGKIKHYESVVHQVKEWGTRILSGSPDALLTLSESWLLDEVKEERAWFLLDVLLLFYRDLLMVSLKGKTEIFRDSGIERLSMRHSTGKIMLAMDNVLIARRLLVRPQLNWQGIFEQMIVAVSEERLSMKNGWELIPLSKV</sequence>